<accession>A0A6G1J0X5</accession>
<evidence type="ECO:0000256" key="1">
    <source>
        <dbReference type="SAM" id="MobiDB-lite"/>
    </source>
</evidence>
<protein>
    <submittedName>
        <fullName evidence="2">Uncharacterized protein</fullName>
    </submittedName>
</protein>
<proteinExistence type="predicted"/>
<evidence type="ECO:0000313" key="3">
    <source>
        <dbReference type="Proteomes" id="UP000799291"/>
    </source>
</evidence>
<dbReference type="Proteomes" id="UP000799291">
    <property type="component" value="Unassembled WGS sequence"/>
</dbReference>
<keyword evidence="3" id="KW-1185">Reference proteome</keyword>
<sequence length="166" mass="18496">MTVGPTFTNEGEPGLRGGLPNHEEVVTSLLATAPEQSPNQGNMTQGTQSLHEFTKALRFDDRNLVSKLAIISAYIILTNNNRCAFEDPAISKIVEKAQMIATSKILAHATNFGGVPLQSFLNQITFDEFERAQYVHVAKVFQTTYVAPKDYNGEMLWQGIWRHKTL</sequence>
<feature type="region of interest" description="Disordered" evidence="1">
    <location>
        <begin position="1"/>
        <end position="20"/>
    </location>
</feature>
<organism evidence="2 3">
    <name type="scientific">Lentithecium fluviatile CBS 122367</name>
    <dbReference type="NCBI Taxonomy" id="1168545"/>
    <lineage>
        <taxon>Eukaryota</taxon>
        <taxon>Fungi</taxon>
        <taxon>Dikarya</taxon>
        <taxon>Ascomycota</taxon>
        <taxon>Pezizomycotina</taxon>
        <taxon>Dothideomycetes</taxon>
        <taxon>Pleosporomycetidae</taxon>
        <taxon>Pleosporales</taxon>
        <taxon>Massarineae</taxon>
        <taxon>Lentitheciaceae</taxon>
        <taxon>Lentithecium</taxon>
    </lineage>
</organism>
<gene>
    <name evidence="2" type="ORF">K458DRAFT_404734</name>
</gene>
<name>A0A6G1J0X5_9PLEO</name>
<dbReference type="AlphaFoldDB" id="A0A6G1J0X5"/>
<dbReference type="EMBL" id="MU005583">
    <property type="protein sequence ID" value="KAF2683799.1"/>
    <property type="molecule type" value="Genomic_DNA"/>
</dbReference>
<evidence type="ECO:0000313" key="2">
    <source>
        <dbReference type="EMBL" id="KAF2683799.1"/>
    </source>
</evidence>
<reference evidence="2" key="1">
    <citation type="journal article" date="2020" name="Stud. Mycol.">
        <title>101 Dothideomycetes genomes: a test case for predicting lifestyles and emergence of pathogens.</title>
        <authorList>
            <person name="Haridas S."/>
            <person name="Albert R."/>
            <person name="Binder M."/>
            <person name="Bloem J."/>
            <person name="Labutti K."/>
            <person name="Salamov A."/>
            <person name="Andreopoulos B."/>
            <person name="Baker S."/>
            <person name="Barry K."/>
            <person name="Bills G."/>
            <person name="Bluhm B."/>
            <person name="Cannon C."/>
            <person name="Castanera R."/>
            <person name="Culley D."/>
            <person name="Daum C."/>
            <person name="Ezra D."/>
            <person name="Gonzalez J."/>
            <person name="Henrissat B."/>
            <person name="Kuo A."/>
            <person name="Liang C."/>
            <person name="Lipzen A."/>
            <person name="Lutzoni F."/>
            <person name="Magnuson J."/>
            <person name="Mondo S."/>
            <person name="Nolan M."/>
            <person name="Ohm R."/>
            <person name="Pangilinan J."/>
            <person name="Park H.-J."/>
            <person name="Ramirez L."/>
            <person name="Alfaro M."/>
            <person name="Sun H."/>
            <person name="Tritt A."/>
            <person name="Yoshinaga Y."/>
            <person name="Zwiers L.-H."/>
            <person name="Turgeon B."/>
            <person name="Goodwin S."/>
            <person name="Spatafora J."/>
            <person name="Crous P."/>
            <person name="Grigoriev I."/>
        </authorList>
    </citation>
    <scope>NUCLEOTIDE SEQUENCE</scope>
    <source>
        <strain evidence="2">CBS 122367</strain>
    </source>
</reference>